<dbReference type="EMBL" id="GADI01008205">
    <property type="protein sequence ID" value="JAA65603.1"/>
    <property type="molecule type" value="mRNA"/>
</dbReference>
<keyword evidence="2" id="KW-0255">Endonuclease</keyword>
<keyword evidence="2" id="KW-0540">Nuclease</keyword>
<evidence type="ECO:0000256" key="1">
    <source>
        <dbReference type="SAM" id="MobiDB-lite"/>
    </source>
</evidence>
<feature type="region of interest" description="Disordered" evidence="1">
    <location>
        <begin position="128"/>
        <end position="152"/>
    </location>
</feature>
<keyword evidence="2" id="KW-0378">Hydrolase</keyword>
<accession>A0A0K8R425</accession>
<sequence>MPIACLDISYENFSQSPVSLILILCTTLVRTKLEYACSIWDPGHNTIIATLESVQNCAARFMLSNYHRTSSVTSMKNSLNLPTLMSHRRIFRLTLFHKIYHNNPFMRRELLTPCTYVSSRVDDQYKVGIPPELGRNDHSRTLRNKPTKKHST</sequence>
<evidence type="ECO:0000313" key="2">
    <source>
        <dbReference type="EMBL" id="JAA65603.1"/>
    </source>
</evidence>
<organism evidence="2">
    <name type="scientific">Ixodes ricinus</name>
    <name type="common">Common tick</name>
    <name type="synonym">Acarus ricinus</name>
    <dbReference type="NCBI Taxonomy" id="34613"/>
    <lineage>
        <taxon>Eukaryota</taxon>
        <taxon>Metazoa</taxon>
        <taxon>Ecdysozoa</taxon>
        <taxon>Arthropoda</taxon>
        <taxon>Chelicerata</taxon>
        <taxon>Arachnida</taxon>
        <taxon>Acari</taxon>
        <taxon>Parasitiformes</taxon>
        <taxon>Ixodida</taxon>
        <taxon>Ixodoidea</taxon>
        <taxon>Ixodidae</taxon>
        <taxon>Ixodinae</taxon>
        <taxon>Ixodes</taxon>
    </lineage>
</organism>
<feature type="compositionally biased region" description="Basic residues" evidence="1">
    <location>
        <begin position="141"/>
        <end position="152"/>
    </location>
</feature>
<protein>
    <submittedName>
        <fullName evidence="2">Putative endonuclease/reverse transcript</fullName>
    </submittedName>
</protein>
<proteinExistence type="evidence at transcript level"/>
<dbReference type="AlphaFoldDB" id="A0A0K8R425"/>
<reference evidence="2" key="1">
    <citation type="submission" date="2012-12" db="EMBL/GenBank/DDBJ databases">
        <title>Identification and characterization of a phenylalanine ammonia-lyase gene family in Isatis indigotica Fort.</title>
        <authorList>
            <person name="Liu Q."/>
            <person name="Chen J."/>
            <person name="Zhou X."/>
            <person name="Di P."/>
            <person name="Xiao Y."/>
            <person name="Xuan H."/>
            <person name="Zhang L."/>
            <person name="Chen W."/>
        </authorList>
    </citation>
    <scope>NUCLEOTIDE SEQUENCE</scope>
    <source>
        <tissue evidence="2">Salivary gland</tissue>
    </source>
</reference>
<dbReference type="GO" id="GO:0004519">
    <property type="term" value="F:endonuclease activity"/>
    <property type="evidence" value="ECO:0007669"/>
    <property type="project" value="UniProtKB-KW"/>
</dbReference>
<name>A0A0K8R425_IXORI</name>